<reference evidence="3" key="1">
    <citation type="submission" date="2020-06" db="EMBL/GenBank/DDBJ databases">
        <authorList>
            <person name="Li T."/>
            <person name="Hu X."/>
            <person name="Zhang T."/>
            <person name="Song X."/>
            <person name="Zhang H."/>
            <person name="Dai N."/>
            <person name="Sheng W."/>
            <person name="Hou X."/>
            <person name="Wei L."/>
        </authorList>
    </citation>
    <scope>NUCLEOTIDE SEQUENCE</scope>
    <source>
        <strain evidence="3">KEN1</strain>
        <tissue evidence="3">Leaf</tissue>
    </source>
</reference>
<gene>
    <name evidence="3" type="ORF">Slati_0435500</name>
</gene>
<dbReference type="InterPro" id="IPR052343">
    <property type="entry name" value="Retrotransposon-Effector_Assoc"/>
</dbReference>
<keyword evidence="1" id="KW-1133">Transmembrane helix</keyword>
<dbReference type="Pfam" id="PF00078">
    <property type="entry name" value="RVT_1"/>
    <property type="match status" value="1"/>
</dbReference>
<evidence type="ECO:0000259" key="2">
    <source>
        <dbReference type="Pfam" id="PF00078"/>
    </source>
</evidence>
<sequence length="292" mass="33268">MFSSTRPDGGVIDEIVACLEPKVSEAMNLDMLRLFTKEEVKRALDEMQPLKSSGLGAPLNHTHIVLLLKCAHLELISDFRPISLCNVRMRLIITWPTSIKILNLFLISAPSLCAMWNAIVNWIKPILAYEVNHYLAHKYKGNSGYVSLKLDLTKAYDRVEWNFLERVFVRLGFHPRFVALIMLCVTSVSFSFMFNGKPFNFLQLRRGLRQGDPLSSYLFMFCAEAFSSSVHRAEEEGLIRGIRVIHIGLGCLTCYLPMIFYYSVMLTGRHCSIFGKCWLGTLSELPKICNCL</sequence>
<name>A0AAW2XVD8_9LAMI</name>
<protein>
    <recommendedName>
        <fullName evidence="2">Reverse transcriptase domain-containing protein</fullName>
    </recommendedName>
</protein>
<comment type="caution">
    <text evidence="3">The sequence shown here is derived from an EMBL/GenBank/DDBJ whole genome shotgun (WGS) entry which is preliminary data.</text>
</comment>
<dbReference type="SUPFAM" id="SSF56672">
    <property type="entry name" value="DNA/RNA polymerases"/>
    <property type="match status" value="1"/>
</dbReference>
<dbReference type="InterPro" id="IPR043502">
    <property type="entry name" value="DNA/RNA_pol_sf"/>
</dbReference>
<dbReference type="InterPro" id="IPR000477">
    <property type="entry name" value="RT_dom"/>
</dbReference>
<accession>A0AAW2XVD8</accession>
<dbReference type="PANTHER" id="PTHR46890:SF48">
    <property type="entry name" value="RNA-DIRECTED DNA POLYMERASE"/>
    <property type="match status" value="1"/>
</dbReference>
<keyword evidence="1" id="KW-0472">Membrane</keyword>
<evidence type="ECO:0000313" key="3">
    <source>
        <dbReference type="EMBL" id="KAL0458083.1"/>
    </source>
</evidence>
<dbReference type="PANTHER" id="PTHR46890">
    <property type="entry name" value="NON-LTR RETROLELEMENT REVERSE TRANSCRIPTASE-LIKE PROTEIN-RELATED"/>
    <property type="match status" value="1"/>
</dbReference>
<feature type="transmembrane region" description="Helical" evidence="1">
    <location>
        <begin position="244"/>
        <end position="264"/>
    </location>
</feature>
<feature type="transmembrane region" description="Helical" evidence="1">
    <location>
        <begin position="177"/>
        <end position="194"/>
    </location>
</feature>
<reference evidence="3" key="2">
    <citation type="journal article" date="2024" name="Plant">
        <title>Genomic evolution and insights into agronomic trait innovations of Sesamum species.</title>
        <authorList>
            <person name="Miao H."/>
            <person name="Wang L."/>
            <person name="Qu L."/>
            <person name="Liu H."/>
            <person name="Sun Y."/>
            <person name="Le M."/>
            <person name="Wang Q."/>
            <person name="Wei S."/>
            <person name="Zheng Y."/>
            <person name="Lin W."/>
            <person name="Duan Y."/>
            <person name="Cao H."/>
            <person name="Xiong S."/>
            <person name="Wang X."/>
            <person name="Wei L."/>
            <person name="Li C."/>
            <person name="Ma Q."/>
            <person name="Ju M."/>
            <person name="Zhao R."/>
            <person name="Li G."/>
            <person name="Mu C."/>
            <person name="Tian Q."/>
            <person name="Mei H."/>
            <person name="Zhang T."/>
            <person name="Gao T."/>
            <person name="Zhang H."/>
        </authorList>
    </citation>
    <scope>NUCLEOTIDE SEQUENCE</scope>
    <source>
        <strain evidence="3">KEN1</strain>
    </source>
</reference>
<evidence type="ECO:0000256" key="1">
    <source>
        <dbReference type="SAM" id="Phobius"/>
    </source>
</evidence>
<keyword evidence="1" id="KW-0812">Transmembrane</keyword>
<dbReference type="AlphaFoldDB" id="A0AAW2XVD8"/>
<proteinExistence type="predicted"/>
<feature type="domain" description="Reverse transcriptase" evidence="2">
    <location>
        <begin position="77"/>
        <end position="233"/>
    </location>
</feature>
<organism evidence="3">
    <name type="scientific">Sesamum latifolium</name>
    <dbReference type="NCBI Taxonomy" id="2727402"/>
    <lineage>
        <taxon>Eukaryota</taxon>
        <taxon>Viridiplantae</taxon>
        <taxon>Streptophyta</taxon>
        <taxon>Embryophyta</taxon>
        <taxon>Tracheophyta</taxon>
        <taxon>Spermatophyta</taxon>
        <taxon>Magnoliopsida</taxon>
        <taxon>eudicotyledons</taxon>
        <taxon>Gunneridae</taxon>
        <taxon>Pentapetalae</taxon>
        <taxon>asterids</taxon>
        <taxon>lamiids</taxon>
        <taxon>Lamiales</taxon>
        <taxon>Pedaliaceae</taxon>
        <taxon>Sesamum</taxon>
    </lineage>
</organism>
<dbReference type="EMBL" id="JACGWN010000002">
    <property type="protein sequence ID" value="KAL0458083.1"/>
    <property type="molecule type" value="Genomic_DNA"/>
</dbReference>